<protein>
    <submittedName>
        <fullName evidence="2">Glycosyltransferase family 2 protein</fullName>
    </submittedName>
</protein>
<sequence>MSTTPYFSVVIPTYNRASFIPATLDSVLAQQFADFEVLIVDDGSTDDTAAVVKRYTDPRLLYLPKANGERGAARNYGFAKARGEYVLFLDSDDRFLPQHLATLHQKIQETGKPNFIACKYNFDRNGVLADSDVSGLAEGNYGLDFFIQGNSLACNICVRRANTALKLFEEERRFAGVEDWMFLLENTQHDNVYIVDAVTLTMNDHDARSMHDDSRLLINRWMQLPAWFDKHLRLNASQRSHLLGHIRYLCAIHAYADGRRSESLRFAFQAASGLSKTKAAILLLRCLVGPGVIGQVKKLVR</sequence>
<name>A0A5B7ZWM6_9BACT</name>
<dbReference type="Pfam" id="PF00535">
    <property type="entry name" value="Glycos_transf_2"/>
    <property type="match status" value="1"/>
</dbReference>
<dbReference type="SUPFAM" id="SSF53448">
    <property type="entry name" value="Nucleotide-diphospho-sugar transferases"/>
    <property type="match status" value="1"/>
</dbReference>
<dbReference type="Proteomes" id="UP000305398">
    <property type="component" value="Chromosome"/>
</dbReference>
<dbReference type="EMBL" id="CP040896">
    <property type="protein sequence ID" value="QDA59340.1"/>
    <property type="molecule type" value="Genomic_DNA"/>
</dbReference>
<dbReference type="CDD" id="cd00761">
    <property type="entry name" value="Glyco_tranf_GTA_type"/>
    <property type="match status" value="1"/>
</dbReference>
<gene>
    <name evidence="2" type="ORF">FHG12_04130</name>
</gene>
<dbReference type="InterPro" id="IPR050834">
    <property type="entry name" value="Glycosyltransf_2"/>
</dbReference>
<evidence type="ECO:0000313" key="2">
    <source>
        <dbReference type="EMBL" id="QDA59340.1"/>
    </source>
</evidence>
<feature type="domain" description="Glycosyltransferase 2-like" evidence="1">
    <location>
        <begin position="8"/>
        <end position="124"/>
    </location>
</feature>
<organism evidence="2 3">
    <name type="scientific">Hymenobacter jejuensis</name>
    <dbReference type="NCBI Taxonomy" id="2502781"/>
    <lineage>
        <taxon>Bacteria</taxon>
        <taxon>Pseudomonadati</taxon>
        <taxon>Bacteroidota</taxon>
        <taxon>Cytophagia</taxon>
        <taxon>Cytophagales</taxon>
        <taxon>Hymenobacteraceae</taxon>
        <taxon>Hymenobacter</taxon>
    </lineage>
</organism>
<dbReference type="AlphaFoldDB" id="A0A5B7ZWM6"/>
<dbReference type="PANTHER" id="PTHR43685:SF2">
    <property type="entry name" value="GLYCOSYLTRANSFERASE 2-LIKE DOMAIN-CONTAINING PROTEIN"/>
    <property type="match status" value="1"/>
</dbReference>
<reference evidence="2 3" key="1">
    <citation type="submission" date="2019-06" db="EMBL/GenBank/DDBJ databases">
        <authorList>
            <person name="Srinivasan S."/>
        </authorList>
    </citation>
    <scope>NUCLEOTIDE SEQUENCE [LARGE SCALE GENOMIC DNA]</scope>
    <source>
        <strain evidence="2 3">17J68-5</strain>
    </source>
</reference>
<accession>A0A5B7ZWM6</accession>
<dbReference type="InterPro" id="IPR001173">
    <property type="entry name" value="Glyco_trans_2-like"/>
</dbReference>
<dbReference type="KEGG" id="hyj:FHG12_04130"/>
<evidence type="ECO:0000259" key="1">
    <source>
        <dbReference type="Pfam" id="PF00535"/>
    </source>
</evidence>
<dbReference type="RefSeq" id="WP_139514522.1">
    <property type="nucleotide sequence ID" value="NZ_CP040896.1"/>
</dbReference>
<dbReference type="PANTHER" id="PTHR43685">
    <property type="entry name" value="GLYCOSYLTRANSFERASE"/>
    <property type="match status" value="1"/>
</dbReference>
<dbReference type="Gene3D" id="3.90.550.10">
    <property type="entry name" value="Spore Coat Polysaccharide Biosynthesis Protein SpsA, Chain A"/>
    <property type="match status" value="1"/>
</dbReference>
<dbReference type="InterPro" id="IPR029044">
    <property type="entry name" value="Nucleotide-diphossugar_trans"/>
</dbReference>
<evidence type="ECO:0000313" key="3">
    <source>
        <dbReference type="Proteomes" id="UP000305398"/>
    </source>
</evidence>
<keyword evidence="2" id="KW-0808">Transferase</keyword>
<dbReference type="OrthoDB" id="6307329at2"/>
<dbReference type="GO" id="GO:0016740">
    <property type="term" value="F:transferase activity"/>
    <property type="evidence" value="ECO:0007669"/>
    <property type="project" value="UniProtKB-KW"/>
</dbReference>
<keyword evidence="3" id="KW-1185">Reference proteome</keyword>
<proteinExistence type="predicted"/>